<reference evidence="1 2" key="1">
    <citation type="journal article" date="2019" name="Int. J. Syst. Evol. Microbiol.">
        <title>The Global Catalogue of Microorganisms (GCM) 10K type strain sequencing project: providing services to taxonomists for standard genome sequencing and annotation.</title>
        <authorList>
            <consortium name="The Broad Institute Genomics Platform"/>
            <consortium name="The Broad Institute Genome Sequencing Center for Infectious Disease"/>
            <person name="Wu L."/>
            <person name="Ma J."/>
        </authorList>
    </citation>
    <scope>NUCLEOTIDE SEQUENCE [LARGE SCALE GENOMIC DNA]</scope>
    <source>
        <strain evidence="1 2">JCM 15974</strain>
    </source>
</reference>
<accession>A0ABN1J4Q5</accession>
<sequence length="86" mass="10109">MDQEILDIINKDFALDFRESVIKELSSLELKHVMAESEYNLKNTRMSILYIAKGNVDEVIELTKRAKIDFRDIIMWATQEKKSKDT</sequence>
<comment type="caution">
    <text evidence="1">The sequence shown here is derived from an EMBL/GenBank/DDBJ whole genome shotgun (WGS) entry which is preliminary data.</text>
</comment>
<protein>
    <submittedName>
        <fullName evidence="1">Uncharacterized protein</fullName>
    </submittedName>
</protein>
<evidence type="ECO:0000313" key="1">
    <source>
        <dbReference type="EMBL" id="GAA0728380.1"/>
    </source>
</evidence>
<name>A0ABN1J4Q5_9FLAO</name>
<evidence type="ECO:0000313" key="2">
    <source>
        <dbReference type="Proteomes" id="UP001501758"/>
    </source>
</evidence>
<dbReference type="EMBL" id="BAAAGE010000003">
    <property type="protein sequence ID" value="GAA0728380.1"/>
    <property type="molecule type" value="Genomic_DNA"/>
</dbReference>
<keyword evidence="2" id="KW-1185">Reference proteome</keyword>
<dbReference type="Proteomes" id="UP001501758">
    <property type="component" value="Unassembled WGS sequence"/>
</dbReference>
<organism evidence="1 2">
    <name type="scientific">Aquimarina litoralis</name>
    <dbReference type="NCBI Taxonomy" id="584605"/>
    <lineage>
        <taxon>Bacteria</taxon>
        <taxon>Pseudomonadati</taxon>
        <taxon>Bacteroidota</taxon>
        <taxon>Flavobacteriia</taxon>
        <taxon>Flavobacteriales</taxon>
        <taxon>Flavobacteriaceae</taxon>
        <taxon>Aquimarina</taxon>
    </lineage>
</organism>
<proteinExistence type="predicted"/>
<dbReference type="RefSeq" id="WP_343913781.1">
    <property type="nucleotide sequence ID" value="NZ_BAAAGE010000003.1"/>
</dbReference>
<gene>
    <name evidence="1" type="ORF">GCM10009430_37480</name>
</gene>